<dbReference type="RefSeq" id="WP_136136341.1">
    <property type="nucleotide sequence ID" value="NZ_SDGV01000008.1"/>
</dbReference>
<dbReference type="AlphaFoldDB" id="A0A4S3B7C7"/>
<comment type="caution">
    <text evidence="4">The sequence shown here is derived from an EMBL/GenBank/DDBJ whole genome shotgun (WGS) entry which is preliminary data.</text>
</comment>
<evidence type="ECO:0000313" key="5">
    <source>
        <dbReference type="Proteomes" id="UP000310506"/>
    </source>
</evidence>
<dbReference type="EMBL" id="SDGV01000008">
    <property type="protein sequence ID" value="THB61763.1"/>
    <property type="molecule type" value="Genomic_DNA"/>
</dbReference>
<evidence type="ECO:0000259" key="3">
    <source>
        <dbReference type="PROSITE" id="PS50977"/>
    </source>
</evidence>
<keyword evidence="1 2" id="KW-0238">DNA-binding</keyword>
<accession>A0A4S3B7C7</accession>
<gene>
    <name evidence="4" type="ORF">ESZ54_03715</name>
</gene>
<dbReference type="Pfam" id="PF00440">
    <property type="entry name" value="TetR_N"/>
    <property type="match status" value="1"/>
</dbReference>
<dbReference type="InterPro" id="IPR050624">
    <property type="entry name" value="HTH-type_Tx_Regulator"/>
</dbReference>
<dbReference type="PROSITE" id="PS50977">
    <property type="entry name" value="HTH_TETR_2"/>
    <property type="match status" value="1"/>
</dbReference>
<keyword evidence="5" id="KW-1185">Reference proteome</keyword>
<evidence type="ECO:0000313" key="4">
    <source>
        <dbReference type="EMBL" id="THB61763.1"/>
    </source>
</evidence>
<dbReference type="PANTHER" id="PTHR43479:SF11">
    <property type="entry name" value="ACREF_ENVCD OPERON REPRESSOR-RELATED"/>
    <property type="match status" value="1"/>
</dbReference>
<dbReference type="InterPro" id="IPR009057">
    <property type="entry name" value="Homeodomain-like_sf"/>
</dbReference>
<evidence type="ECO:0000256" key="1">
    <source>
        <dbReference type="ARBA" id="ARBA00023125"/>
    </source>
</evidence>
<evidence type="ECO:0000256" key="2">
    <source>
        <dbReference type="PROSITE-ProRule" id="PRU00335"/>
    </source>
</evidence>
<reference evidence="4 5" key="1">
    <citation type="submission" date="2019-01" db="EMBL/GenBank/DDBJ databases">
        <title>Vagococcus silagei sp. nov. isolated from brewer's grain.</title>
        <authorList>
            <person name="Guu J.-R."/>
        </authorList>
    </citation>
    <scope>NUCLEOTIDE SEQUENCE [LARGE SCALE GENOMIC DNA]</scope>
    <source>
        <strain evidence="4 5">2B-2</strain>
    </source>
</reference>
<feature type="DNA-binding region" description="H-T-H motif" evidence="2">
    <location>
        <begin position="32"/>
        <end position="51"/>
    </location>
</feature>
<dbReference type="PANTHER" id="PTHR43479">
    <property type="entry name" value="ACREF/ENVCD OPERON REPRESSOR-RELATED"/>
    <property type="match status" value="1"/>
</dbReference>
<dbReference type="GO" id="GO:0003677">
    <property type="term" value="F:DNA binding"/>
    <property type="evidence" value="ECO:0007669"/>
    <property type="project" value="UniProtKB-UniRule"/>
</dbReference>
<sequence length="220" mass="24773">MAKKYTADEVIEMILDVSSSLFVSKGYEKTSIQDIVKGLDGLSRGAIYHHFESKQAIINGVVRRFVPTEEELDNIAAAKGLSGLEKIQKLLIDAMFNQKRSETLGSSYELLNDAIFFSLYITTMTEILSPYIEMFIEEGHVDGSVSAPFPRQIAEVIIMLISTWFINALYPNTAETFWEKLSACQYVLKQCGVDVLSKEVLQTIMSNVESKVKEYEDKSN</sequence>
<dbReference type="Proteomes" id="UP000310506">
    <property type="component" value="Unassembled WGS sequence"/>
</dbReference>
<dbReference type="SUPFAM" id="SSF46689">
    <property type="entry name" value="Homeodomain-like"/>
    <property type="match status" value="1"/>
</dbReference>
<feature type="domain" description="HTH tetR-type" evidence="3">
    <location>
        <begin position="8"/>
        <end position="69"/>
    </location>
</feature>
<dbReference type="OrthoDB" id="9814200at2"/>
<protein>
    <submittedName>
        <fullName evidence="4">TetR/AcrR family transcriptional regulator</fullName>
    </submittedName>
</protein>
<dbReference type="InterPro" id="IPR001647">
    <property type="entry name" value="HTH_TetR"/>
</dbReference>
<name>A0A4S3B7C7_9ENTE</name>
<organism evidence="4 5">
    <name type="scientific">Vagococcus silagei</name>
    <dbReference type="NCBI Taxonomy" id="2508885"/>
    <lineage>
        <taxon>Bacteria</taxon>
        <taxon>Bacillati</taxon>
        <taxon>Bacillota</taxon>
        <taxon>Bacilli</taxon>
        <taxon>Lactobacillales</taxon>
        <taxon>Enterococcaceae</taxon>
        <taxon>Vagococcus</taxon>
    </lineage>
</organism>
<proteinExistence type="predicted"/>
<dbReference type="Gene3D" id="1.10.357.10">
    <property type="entry name" value="Tetracycline Repressor, domain 2"/>
    <property type="match status" value="1"/>
</dbReference>